<protein>
    <submittedName>
        <fullName evidence="2">Uncharacterized protein</fullName>
    </submittedName>
</protein>
<comment type="caution">
    <text evidence="2">The sequence shown here is derived from an EMBL/GenBank/DDBJ whole genome shotgun (WGS) entry which is preliminary data.</text>
</comment>
<keyword evidence="1" id="KW-0812">Transmembrane</keyword>
<proteinExistence type="predicted"/>
<dbReference type="Proteomes" id="UP001157418">
    <property type="component" value="Unassembled WGS sequence"/>
</dbReference>
<sequence length="82" mass="9186">MTKLSASLTCFTALTKAKPKIISLLLLVANRKRRLKKGLRVSLLQLVLGFLLFLLPFLFQVRTPASGSSQLIVVDFIKQCRL</sequence>
<dbReference type="AlphaFoldDB" id="A0AAU9MAF5"/>
<reference evidence="2 3" key="1">
    <citation type="submission" date="2022-01" db="EMBL/GenBank/DDBJ databases">
        <authorList>
            <person name="Xiong W."/>
            <person name="Schranz E."/>
        </authorList>
    </citation>
    <scope>NUCLEOTIDE SEQUENCE [LARGE SCALE GENOMIC DNA]</scope>
</reference>
<feature type="transmembrane region" description="Helical" evidence="1">
    <location>
        <begin position="41"/>
        <end position="59"/>
    </location>
</feature>
<evidence type="ECO:0000313" key="3">
    <source>
        <dbReference type="Proteomes" id="UP001157418"/>
    </source>
</evidence>
<evidence type="ECO:0000313" key="2">
    <source>
        <dbReference type="EMBL" id="CAH1421593.1"/>
    </source>
</evidence>
<keyword evidence="1" id="KW-1133">Transmembrane helix</keyword>
<gene>
    <name evidence="2" type="ORF">LVIROSA_LOCUS8987</name>
</gene>
<accession>A0AAU9MAF5</accession>
<keyword evidence="3" id="KW-1185">Reference proteome</keyword>
<dbReference type="EMBL" id="CAKMRJ010001112">
    <property type="protein sequence ID" value="CAH1421593.1"/>
    <property type="molecule type" value="Genomic_DNA"/>
</dbReference>
<organism evidence="2 3">
    <name type="scientific">Lactuca virosa</name>
    <dbReference type="NCBI Taxonomy" id="75947"/>
    <lineage>
        <taxon>Eukaryota</taxon>
        <taxon>Viridiplantae</taxon>
        <taxon>Streptophyta</taxon>
        <taxon>Embryophyta</taxon>
        <taxon>Tracheophyta</taxon>
        <taxon>Spermatophyta</taxon>
        <taxon>Magnoliopsida</taxon>
        <taxon>eudicotyledons</taxon>
        <taxon>Gunneridae</taxon>
        <taxon>Pentapetalae</taxon>
        <taxon>asterids</taxon>
        <taxon>campanulids</taxon>
        <taxon>Asterales</taxon>
        <taxon>Asteraceae</taxon>
        <taxon>Cichorioideae</taxon>
        <taxon>Cichorieae</taxon>
        <taxon>Lactucinae</taxon>
        <taxon>Lactuca</taxon>
    </lineage>
</organism>
<keyword evidence="1" id="KW-0472">Membrane</keyword>
<name>A0AAU9MAF5_9ASTR</name>
<evidence type="ECO:0000256" key="1">
    <source>
        <dbReference type="SAM" id="Phobius"/>
    </source>
</evidence>